<feature type="transmembrane region" description="Helical" evidence="1">
    <location>
        <begin position="12"/>
        <end position="38"/>
    </location>
</feature>
<dbReference type="InterPro" id="IPR025263">
    <property type="entry name" value="YhdP_central"/>
</dbReference>
<dbReference type="Pfam" id="PF13116">
    <property type="entry name" value="YhdP"/>
    <property type="match status" value="1"/>
</dbReference>
<comment type="caution">
    <text evidence="3">The sequence shown here is derived from an EMBL/GenBank/DDBJ whole genome shotgun (WGS) entry which is preliminary data.</text>
</comment>
<dbReference type="RefSeq" id="WP_170142095.1">
    <property type="nucleotide sequence ID" value="NZ_QPJY01000003.1"/>
</dbReference>
<dbReference type="PANTHER" id="PTHR38690:SF1">
    <property type="entry name" value="PROTEASE"/>
    <property type="match status" value="1"/>
</dbReference>
<evidence type="ECO:0000259" key="2">
    <source>
        <dbReference type="Pfam" id="PF13116"/>
    </source>
</evidence>
<sequence length="1277" mass="136608">MKKRLHHHALSLAARLWILSAVLVILLAAGLSFMRLWLPGAVSEGGELGEYLSGYVGRPVEVGEVAARWWRWGPEFTLRDVKVLDPGDRHVMVQVREARIAVDLIGSLRQRTLQPSRLTLVGARIGLERLAGGGVRLAGFGATGGGGEWRGPEPAAWLMAQSHVLIEQGGLDWHDQRTGTTLHLGALTLGLSNDGDRHRLEGRGVLTGTETGRVHFLADMRGGVDAMAAWDGRLWLETENLPIGRLLAEIRELPPLPDGRLGSELWGEVRNGRLETLEGSLRLNDLRPPGDTETPPAALSSELRLSRLADADGWDVAVSGLRYAEGARATPPTDARARLVWGDGPLPAELRVRVERAAVADLTPWLAAYLPPGMAAAVRGTAPTGWLEGLDFLFRDRDDGAPEMTIGTAFRDLGSREWERLPGVAGLSGRLVASPGQGWLQLDSTAVRVELQRLFREPLAFTRIDAGFNWWRDAAGWHVSSRDGLLGNDDIRIPRLGLDLLLPPEGGPELDLLAELRDADGSRVSSYLPVGIMPEKSVAWLDRSLVSGRASEGFVRIEGPLRAFPFDHGEGRFEVRAQVEDFVLDYTPGWPRLEGIRAELAFLGRGMEIRASDGRIFDSRIESARATIADLHAKPAVLEVKGRTRGPGADGLRYLFESPLKERFARYLSTAEVEGEIALDLDLRLPLARVMGVDQRVAGAVHFDANTLRFRDLDLELDAAGGTLSFTRQSLTGAGLKARYLGQPVTLAVATGAGNRGGLAVDASGRMPIKALAKAFPNPVFAWTDGRAPFRARVAVREDPETGRLASTLTVNSDLEGVAVTLPEPLGKPAASRRPLELTLSLGAGERILRADYGGLATVAGRLKPGPEAVAVVLGGEAELPATPGLTVSGRLERAALDDWTGLLESGGNGGGPGLTRLDLRVGTLVALGRSFEQVGVVLVPGEDGGWRTTLDGPQVQGTVAIPADRSAPLGIGLERLVWPPAAPSPAGQAAEPIDPAGLPPLALRCTTLVYDGRELGTLILNTAPGADGLQLETLKLEGGALALDVTGDWRREAGGRQWMRLKGHFSAGNTGKALASLGFAVGINEGKGRGDFEVVWSGGPGDFALARVDGGISLRVDEGQLEDVQPGVGRVFGLLSLPALRRRLSLDFSDLVKEGFAFDRMEGHFTLDGGNAYTNDFYIKGPSARIEVAGRTGLVARDYDQVITVTPELGGSLSVAGAIAGGPVAGAAVLVLQKVFQTQIEQITRAQYSLKGTWDDPEMVRMQHEEDRPGGPGDQR</sequence>
<keyword evidence="1" id="KW-0472">Membrane</keyword>
<organism evidence="3 4">
    <name type="scientific">Thioalbus denitrificans</name>
    <dbReference type="NCBI Taxonomy" id="547122"/>
    <lineage>
        <taxon>Bacteria</taxon>
        <taxon>Pseudomonadati</taxon>
        <taxon>Pseudomonadota</taxon>
        <taxon>Gammaproteobacteria</taxon>
        <taxon>Chromatiales</taxon>
        <taxon>Ectothiorhodospiraceae</taxon>
        <taxon>Thioalbus</taxon>
    </lineage>
</organism>
<dbReference type="PANTHER" id="PTHR38690">
    <property type="entry name" value="PROTEASE-RELATED"/>
    <property type="match status" value="1"/>
</dbReference>
<dbReference type="Proteomes" id="UP000252707">
    <property type="component" value="Unassembled WGS sequence"/>
</dbReference>
<proteinExistence type="predicted"/>
<dbReference type="NCBIfam" id="TIGR02099">
    <property type="entry name" value="YhdP family protein"/>
    <property type="match status" value="1"/>
</dbReference>
<dbReference type="AlphaFoldDB" id="A0A369CEH9"/>
<evidence type="ECO:0000313" key="3">
    <source>
        <dbReference type="EMBL" id="RCX31096.1"/>
    </source>
</evidence>
<reference evidence="3 4" key="1">
    <citation type="submission" date="2018-07" db="EMBL/GenBank/DDBJ databases">
        <title>Genomic Encyclopedia of Type Strains, Phase IV (KMG-IV): sequencing the most valuable type-strain genomes for metagenomic binning, comparative biology and taxonomic classification.</title>
        <authorList>
            <person name="Goeker M."/>
        </authorList>
    </citation>
    <scope>NUCLEOTIDE SEQUENCE [LARGE SCALE GENOMIC DNA]</scope>
    <source>
        <strain evidence="3 4">DSM 26407</strain>
    </source>
</reference>
<gene>
    <name evidence="3" type="ORF">DFQ59_10360</name>
</gene>
<dbReference type="InterPro" id="IPR011836">
    <property type="entry name" value="YhdP"/>
</dbReference>
<accession>A0A369CEH9</accession>
<keyword evidence="1" id="KW-0812">Transmembrane</keyword>
<keyword evidence="1" id="KW-1133">Transmembrane helix</keyword>
<protein>
    <submittedName>
        <fullName evidence="3">Uncharacterized protein (TIGR02099 family)</fullName>
    </submittedName>
</protein>
<evidence type="ECO:0000256" key="1">
    <source>
        <dbReference type="SAM" id="Phobius"/>
    </source>
</evidence>
<feature type="domain" description="YhdP central" evidence="2">
    <location>
        <begin position="14"/>
        <end position="1259"/>
    </location>
</feature>
<name>A0A369CEH9_9GAMM</name>
<dbReference type="EMBL" id="QPJY01000003">
    <property type="protein sequence ID" value="RCX31096.1"/>
    <property type="molecule type" value="Genomic_DNA"/>
</dbReference>
<keyword evidence="4" id="KW-1185">Reference proteome</keyword>
<evidence type="ECO:0000313" key="4">
    <source>
        <dbReference type="Proteomes" id="UP000252707"/>
    </source>
</evidence>